<protein>
    <submittedName>
        <fullName evidence="1">Uncharacterized protein</fullName>
    </submittedName>
</protein>
<dbReference type="Proteomes" id="UP001519460">
    <property type="component" value="Unassembled WGS sequence"/>
</dbReference>
<evidence type="ECO:0000313" key="1">
    <source>
        <dbReference type="EMBL" id="KAK7498854.1"/>
    </source>
</evidence>
<keyword evidence="2" id="KW-1185">Reference proteome</keyword>
<dbReference type="EMBL" id="JACVVK020000048">
    <property type="protein sequence ID" value="KAK7498854.1"/>
    <property type="molecule type" value="Genomic_DNA"/>
</dbReference>
<dbReference type="AlphaFoldDB" id="A0ABD0LGY7"/>
<reference evidence="1 2" key="1">
    <citation type="journal article" date="2023" name="Sci. Data">
        <title>Genome assembly of the Korean intertidal mud-creeper Batillaria attramentaria.</title>
        <authorList>
            <person name="Patra A.K."/>
            <person name="Ho P.T."/>
            <person name="Jun S."/>
            <person name="Lee S.J."/>
            <person name="Kim Y."/>
            <person name="Won Y.J."/>
        </authorList>
    </citation>
    <scope>NUCLEOTIDE SEQUENCE [LARGE SCALE GENOMIC DNA]</scope>
    <source>
        <strain evidence="1">Wonlab-2016</strain>
    </source>
</reference>
<organism evidence="1 2">
    <name type="scientific">Batillaria attramentaria</name>
    <dbReference type="NCBI Taxonomy" id="370345"/>
    <lineage>
        <taxon>Eukaryota</taxon>
        <taxon>Metazoa</taxon>
        <taxon>Spiralia</taxon>
        <taxon>Lophotrochozoa</taxon>
        <taxon>Mollusca</taxon>
        <taxon>Gastropoda</taxon>
        <taxon>Caenogastropoda</taxon>
        <taxon>Sorbeoconcha</taxon>
        <taxon>Cerithioidea</taxon>
        <taxon>Batillariidae</taxon>
        <taxon>Batillaria</taxon>
    </lineage>
</organism>
<evidence type="ECO:0000313" key="2">
    <source>
        <dbReference type="Proteomes" id="UP001519460"/>
    </source>
</evidence>
<name>A0ABD0LGY7_9CAEN</name>
<proteinExistence type="predicted"/>
<accession>A0ABD0LGY7</accession>
<comment type="caution">
    <text evidence="1">The sequence shown here is derived from an EMBL/GenBank/DDBJ whole genome shotgun (WGS) entry which is preliminary data.</text>
</comment>
<sequence>MITKPLHTSVSLQCCLSGDFAPLGEDVKEGRCRIDRAITRSGETAGGHDLTLELRVIDRASSQISAHQ</sequence>
<gene>
    <name evidence="1" type="ORF">BaRGS_00009946</name>
</gene>